<dbReference type="Pfam" id="PF13338">
    <property type="entry name" value="AbiEi_4"/>
    <property type="match status" value="1"/>
</dbReference>
<evidence type="ECO:0000313" key="2">
    <source>
        <dbReference type="EMBL" id="KKL60657.1"/>
    </source>
</evidence>
<feature type="domain" description="AbiEi antitoxin N-terminal" evidence="1">
    <location>
        <begin position="17"/>
        <end position="55"/>
    </location>
</feature>
<name>A0A0F9GBS8_9ZZZZ</name>
<accession>A0A0F9GBS8</accession>
<gene>
    <name evidence="2" type="ORF">LCGC14_2203120</name>
</gene>
<protein>
    <recommendedName>
        <fullName evidence="1">AbiEi antitoxin N-terminal domain-containing protein</fullName>
    </recommendedName>
</protein>
<comment type="caution">
    <text evidence="2">The sequence shown here is derived from an EMBL/GenBank/DDBJ whole genome shotgun (WGS) entry which is preliminary data.</text>
</comment>
<organism evidence="2">
    <name type="scientific">marine sediment metagenome</name>
    <dbReference type="NCBI Taxonomy" id="412755"/>
    <lineage>
        <taxon>unclassified sequences</taxon>
        <taxon>metagenomes</taxon>
        <taxon>ecological metagenomes</taxon>
    </lineage>
</organism>
<dbReference type="EMBL" id="LAZR01029074">
    <property type="protein sequence ID" value="KKL60657.1"/>
    <property type="molecule type" value="Genomic_DNA"/>
</dbReference>
<proteinExistence type="predicted"/>
<dbReference type="InterPro" id="IPR025159">
    <property type="entry name" value="AbiEi_N"/>
</dbReference>
<sequence>MKTKSKYYKKLGNLLSKPQFSIKDAKNKGIPKEALAYLCKIGVLERLFKGIYRVANYESDIDISLESLAITASSIPYGVICLISALSYYELTDEIPREIWIAIPHKNRAPKKHGARIVRMRNMKLGQKNI</sequence>
<dbReference type="AlphaFoldDB" id="A0A0F9GBS8"/>
<feature type="non-terminal residue" evidence="2">
    <location>
        <position position="130"/>
    </location>
</feature>
<evidence type="ECO:0000259" key="1">
    <source>
        <dbReference type="Pfam" id="PF13338"/>
    </source>
</evidence>
<reference evidence="2" key="1">
    <citation type="journal article" date="2015" name="Nature">
        <title>Complex archaea that bridge the gap between prokaryotes and eukaryotes.</title>
        <authorList>
            <person name="Spang A."/>
            <person name="Saw J.H."/>
            <person name="Jorgensen S.L."/>
            <person name="Zaremba-Niedzwiedzka K."/>
            <person name="Martijn J."/>
            <person name="Lind A.E."/>
            <person name="van Eijk R."/>
            <person name="Schleper C."/>
            <person name="Guy L."/>
            <person name="Ettema T.J."/>
        </authorList>
    </citation>
    <scope>NUCLEOTIDE SEQUENCE</scope>
</reference>